<organism evidence="1 2">
    <name type="scientific">Phlebia brevispora</name>
    <dbReference type="NCBI Taxonomy" id="194682"/>
    <lineage>
        <taxon>Eukaryota</taxon>
        <taxon>Fungi</taxon>
        <taxon>Dikarya</taxon>
        <taxon>Basidiomycota</taxon>
        <taxon>Agaricomycotina</taxon>
        <taxon>Agaricomycetes</taxon>
        <taxon>Polyporales</taxon>
        <taxon>Meruliaceae</taxon>
        <taxon>Phlebia</taxon>
    </lineage>
</organism>
<evidence type="ECO:0000313" key="1">
    <source>
        <dbReference type="EMBL" id="KAJ3556094.1"/>
    </source>
</evidence>
<sequence length="338" mass="37507">MENSTDPAPVPLQLSVNSTLGAVFIGNVVAAVLYGTSSLQTYIYFNRCKDAIWLRMLIFFLWVIDTVHLCLSTYMIYSYAVTDFANPARLNVYPWSLSAIIAVTATEGMITQCIYAYRLWLVSQKKRWLIAIIMIPVLYSYIMTFVLVGHSAKFSTMSESRASHLKWMTYSTLSGVVVADIIIAISLGIVLWHFRTGIRQTDGLIRNLIAYSINAGVLTSLCALLIFITYATMPNNFIYTGLYFILPKSYFNSLLALLNARKKLRQGSGWGGAIDIPLSSISGQGAAGLKTRVNHYSTSERPIEIQVDTDSNRKTDSTSPPRLDNLVKPSTSCLAAIC</sequence>
<dbReference type="Proteomes" id="UP001148662">
    <property type="component" value="Unassembled WGS sequence"/>
</dbReference>
<comment type="caution">
    <text evidence="1">The sequence shown here is derived from an EMBL/GenBank/DDBJ whole genome shotgun (WGS) entry which is preliminary data.</text>
</comment>
<reference evidence="1" key="1">
    <citation type="submission" date="2022-07" db="EMBL/GenBank/DDBJ databases">
        <title>Genome Sequence of Phlebia brevispora.</title>
        <authorList>
            <person name="Buettner E."/>
        </authorList>
    </citation>
    <scope>NUCLEOTIDE SEQUENCE</scope>
    <source>
        <strain evidence="1">MPL23</strain>
    </source>
</reference>
<keyword evidence="2" id="KW-1185">Reference proteome</keyword>
<dbReference type="EMBL" id="JANHOG010000271">
    <property type="protein sequence ID" value="KAJ3556094.1"/>
    <property type="molecule type" value="Genomic_DNA"/>
</dbReference>
<accession>A0ACC1T9H9</accession>
<evidence type="ECO:0000313" key="2">
    <source>
        <dbReference type="Proteomes" id="UP001148662"/>
    </source>
</evidence>
<proteinExistence type="predicted"/>
<gene>
    <name evidence="1" type="ORF">NM688_g2215</name>
</gene>
<protein>
    <submittedName>
        <fullName evidence="1">Uncharacterized protein</fullName>
    </submittedName>
</protein>
<name>A0ACC1T9H9_9APHY</name>